<keyword evidence="4 9" id="KW-0418">Kinase</keyword>
<name>A0A9W7XIK0_9FUNG</name>
<feature type="region of interest" description="Disordered" evidence="7">
    <location>
        <begin position="708"/>
        <end position="829"/>
    </location>
</feature>
<dbReference type="GO" id="GO:0005524">
    <property type="term" value="F:ATP binding"/>
    <property type="evidence" value="ECO:0007669"/>
    <property type="project" value="UniProtKB-KW"/>
</dbReference>
<feature type="compositionally biased region" description="Polar residues" evidence="7">
    <location>
        <begin position="603"/>
        <end position="621"/>
    </location>
</feature>
<keyword evidence="2 9" id="KW-0808">Transferase</keyword>
<dbReference type="Pfam" id="PF08650">
    <property type="entry name" value="DASH_Dad4"/>
    <property type="match status" value="1"/>
</dbReference>
<dbReference type="GO" id="GO:0004712">
    <property type="term" value="F:protein serine/threonine/tyrosine kinase activity"/>
    <property type="evidence" value="ECO:0007669"/>
    <property type="project" value="UniProtKB-EC"/>
</dbReference>
<dbReference type="PANTHER" id="PTHR22974:SF21">
    <property type="entry name" value="DUAL SPECIFICITY PROTEIN KINASE TTK"/>
    <property type="match status" value="1"/>
</dbReference>
<dbReference type="InterPro" id="IPR008271">
    <property type="entry name" value="Ser/Thr_kinase_AS"/>
</dbReference>
<dbReference type="PROSITE" id="PS50011">
    <property type="entry name" value="PROTEIN_KINASE_DOM"/>
    <property type="match status" value="1"/>
</dbReference>
<dbReference type="InterPro" id="IPR027084">
    <property type="entry name" value="Mps1_cat"/>
</dbReference>
<dbReference type="Proteomes" id="UP001145021">
    <property type="component" value="Unassembled WGS sequence"/>
</dbReference>
<feature type="compositionally biased region" description="Polar residues" evidence="7">
    <location>
        <begin position="286"/>
        <end position="304"/>
    </location>
</feature>
<dbReference type="EC" id="2.7.12.1" evidence="9"/>
<evidence type="ECO:0000256" key="6">
    <source>
        <dbReference type="SAM" id="Coils"/>
    </source>
</evidence>
<feature type="compositionally biased region" description="Low complexity" evidence="7">
    <location>
        <begin position="746"/>
        <end position="820"/>
    </location>
</feature>
<dbReference type="GO" id="GO:0008608">
    <property type="term" value="P:attachment of spindle microtubules to kinetochore"/>
    <property type="evidence" value="ECO:0007669"/>
    <property type="project" value="InterPro"/>
</dbReference>
<dbReference type="FunFam" id="3.30.200.20:FF:000131">
    <property type="entry name" value="Dual specificity protein kinase TTK"/>
    <property type="match status" value="1"/>
</dbReference>
<feature type="region of interest" description="Disordered" evidence="7">
    <location>
        <begin position="518"/>
        <end position="621"/>
    </location>
</feature>
<feature type="coiled-coil region" evidence="6">
    <location>
        <begin position="1187"/>
        <end position="1217"/>
    </location>
</feature>
<dbReference type="GO" id="GO:0034501">
    <property type="term" value="P:protein localization to kinetochore"/>
    <property type="evidence" value="ECO:0007669"/>
    <property type="project" value="TreeGrafter"/>
</dbReference>
<dbReference type="GO" id="GO:0004674">
    <property type="term" value="F:protein serine/threonine kinase activity"/>
    <property type="evidence" value="ECO:0007669"/>
    <property type="project" value="UniProtKB-KW"/>
</dbReference>
<evidence type="ECO:0000256" key="3">
    <source>
        <dbReference type="ARBA" id="ARBA00022741"/>
    </source>
</evidence>
<dbReference type="InterPro" id="IPR013959">
    <property type="entry name" value="DASH_Dad4"/>
</dbReference>
<dbReference type="GO" id="GO:0033316">
    <property type="term" value="P:meiotic spindle assembly checkpoint signaling"/>
    <property type="evidence" value="ECO:0007669"/>
    <property type="project" value="TreeGrafter"/>
</dbReference>
<dbReference type="Gene3D" id="3.30.200.20">
    <property type="entry name" value="Phosphorylase Kinase, domain 1"/>
    <property type="match status" value="1"/>
</dbReference>
<dbReference type="CDD" id="cd14131">
    <property type="entry name" value="PKc_Mps1"/>
    <property type="match status" value="1"/>
</dbReference>
<dbReference type="GO" id="GO:0007094">
    <property type="term" value="P:mitotic spindle assembly checkpoint signaling"/>
    <property type="evidence" value="ECO:0007669"/>
    <property type="project" value="TreeGrafter"/>
</dbReference>
<feature type="compositionally biased region" description="Low complexity" evidence="7">
    <location>
        <begin position="450"/>
        <end position="464"/>
    </location>
</feature>
<feature type="compositionally biased region" description="Basic and acidic residues" evidence="7">
    <location>
        <begin position="518"/>
        <end position="533"/>
    </location>
</feature>
<evidence type="ECO:0000256" key="1">
    <source>
        <dbReference type="ARBA" id="ARBA00022527"/>
    </source>
</evidence>
<proteinExistence type="predicted"/>
<dbReference type="FunFam" id="1.10.510.10:FF:000224">
    <property type="entry name" value="serine/threonine-protein kinase mph1 isoform X1"/>
    <property type="match status" value="1"/>
</dbReference>
<keyword evidence="5" id="KW-0067">ATP-binding</keyword>
<feature type="region of interest" description="Disordered" evidence="7">
    <location>
        <begin position="327"/>
        <end position="501"/>
    </location>
</feature>
<feature type="region of interest" description="Disordered" evidence="7">
    <location>
        <begin position="175"/>
        <end position="304"/>
    </location>
</feature>
<feature type="compositionally biased region" description="Polar residues" evidence="7">
    <location>
        <begin position="535"/>
        <end position="567"/>
    </location>
</feature>
<keyword evidence="10" id="KW-1185">Reference proteome</keyword>
<feature type="compositionally biased region" description="Polar residues" evidence="7">
    <location>
        <begin position="327"/>
        <end position="361"/>
    </location>
</feature>
<dbReference type="PANTHER" id="PTHR22974">
    <property type="entry name" value="MIXED LINEAGE PROTEIN KINASE"/>
    <property type="match status" value="1"/>
</dbReference>
<dbReference type="InterPro" id="IPR000719">
    <property type="entry name" value="Prot_kinase_dom"/>
</dbReference>
<dbReference type="InterPro" id="IPR011009">
    <property type="entry name" value="Kinase-like_dom_sf"/>
</dbReference>
<feature type="compositionally biased region" description="Low complexity" evidence="7">
    <location>
        <begin position="364"/>
        <end position="378"/>
    </location>
</feature>
<accession>A0A9W7XIK0</accession>
<dbReference type="AlphaFoldDB" id="A0A9W7XIK0"/>
<feature type="region of interest" description="Disordered" evidence="7">
    <location>
        <begin position="1"/>
        <end position="43"/>
    </location>
</feature>
<dbReference type="GO" id="GO:0072686">
    <property type="term" value="C:mitotic spindle"/>
    <property type="evidence" value="ECO:0007669"/>
    <property type="project" value="InterPro"/>
</dbReference>
<feature type="region of interest" description="Disordered" evidence="7">
    <location>
        <begin position="129"/>
        <end position="157"/>
    </location>
</feature>
<comment type="caution">
    <text evidence="9">The sequence shown here is derived from an EMBL/GenBank/DDBJ whole genome shotgun (WGS) entry which is preliminary data.</text>
</comment>
<feature type="domain" description="Protein kinase" evidence="8">
    <location>
        <begin position="839"/>
        <end position="1134"/>
    </location>
</feature>
<feature type="compositionally biased region" description="Gly residues" evidence="7">
    <location>
        <begin position="1"/>
        <end position="10"/>
    </location>
</feature>
<dbReference type="EMBL" id="JANBOH010000109">
    <property type="protein sequence ID" value="KAJ1645364.1"/>
    <property type="molecule type" value="Genomic_DNA"/>
</dbReference>
<gene>
    <name evidence="9" type="primary">MPS1</name>
    <name evidence="9" type="ORF">LPJ64_003021</name>
</gene>
<feature type="compositionally biased region" description="Basic and acidic residues" evidence="7">
    <location>
        <begin position="568"/>
        <end position="580"/>
    </location>
</feature>
<keyword evidence="3" id="KW-0547">Nucleotide-binding</keyword>
<feature type="compositionally biased region" description="Basic and acidic residues" evidence="7">
    <location>
        <begin position="139"/>
        <end position="156"/>
    </location>
</feature>
<reference evidence="9" key="1">
    <citation type="submission" date="2022-07" db="EMBL/GenBank/DDBJ databases">
        <title>Phylogenomic reconstructions and comparative analyses of Kickxellomycotina fungi.</title>
        <authorList>
            <person name="Reynolds N.K."/>
            <person name="Stajich J.E."/>
            <person name="Barry K."/>
            <person name="Grigoriev I.V."/>
            <person name="Crous P."/>
            <person name="Smith M.E."/>
        </authorList>
    </citation>
    <scope>NUCLEOTIDE SEQUENCE</scope>
    <source>
        <strain evidence="9">NBRC 105413</strain>
    </source>
</reference>
<dbReference type="SUPFAM" id="SSF56112">
    <property type="entry name" value="Protein kinase-like (PK-like)"/>
    <property type="match status" value="1"/>
</dbReference>
<evidence type="ECO:0000256" key="4">
    <source>
        <dbReference type="ARBA" id="ARBA00022777"/>
    </source>
</evidence>
<evidence type="ECO:0000313" key="10">
    <source>
        <dbReference type="Proteomes" id="UP001145021"/>
    </source>
</evidence>
<evidence type="ECO:0000256" key="7">
    <source>
        <dbReference type="SAM" id="MobiDB-lite"/>
    </source>
</evidence>
<keyword evidence="6" id="KW-0175">Coiled coil</keyword>
<organism evidence="9 10">
    <name type="scientific">Coemansia asiatica</name>
    <dbReference type="NCBI Taxonomy" id="1052880"/>
    <lineage>
        <taxon>Eukaryota</taxon>
        <taxon>Fungi</taxon>
        <taxon>Fungi incertae sedis</taxon>
        <taxon>Zoopagomycota</taxon>
        <taxon>Kickxellomycotina</taxon>
        <taxon>Kickxellomycetes</taxon>
        <taxon>Kickxellales</taxon>
        <taxon>Kickxellaceae</taxon>
        <taxon>Coemansia</taxon>
    </lineage>
</organism>
<sequence length="1249" mass="138032">MSLYGYGAGSGSNEQQEARPTRSLYPSSNNASSISDSKRPSASKLFQIPVDDFDDIDNMSDLENMNFGNISRQLETRAPSLGSSVSSNISSNGVQIKGNLLSEAKERERMASRNSSRDMSIIDEPAADPIDTVGLSRSDSSRHKEQASMISDKYESQSKSQSLAAAYKSYQGDQDAPLTTTIRPGGSAAQAESTGATETPAYKLPPHPVQGSTVTSRWKRRGRLGLAKPKRCDPGIQSEENSQINDGEGSVGMGISISPPSSIDFINGSSASIDSSKPFDRLTRSPPRSISSAYAGNNDLDNPRNSSYLSIDEISIGDVEQTFSVSARQRSKNTSLMSSSNEPLRSSQGTSYEIPISNRSMDISDVSMNSNSQSRSNSPDPTSATKTPVGSSIPTKTLLADEFNSTGKRTADSRGSDIADSKDSSFSAGGDSARRRAVSPLHSRQKKMISPSFSSGHVSASASAENISQRHEVSGSPRISRNSPIYNVRPTAGQEKRSSAYGNSAMEIAVRFEQHEKKVDEVSPHYRSPRERVQQPLSNTLRSTTDSGQANQSGRSEDNNNNSGRQQQHTEQHSMSEPKPPHRYGQAKMHSGSSSARLAERLTPSNLSQEQPQSQTQANSQSIEDLRPEYLSAGHSSPKLQFARRSAFVENNFDALRKNASPVVQQDTGIVSKPILRRDERDRPVAMGLPQIEDKVVLQEQYMSAISQATQQSRSMNRAVRNASPEVPQVSKQPVPDEHPGDHYLQSSVASIQQQPSPISQPAPLSAAISEPQQQQYHHNSIQQPENASQQEQKQALQQPSSQQQQPLSQQHQQQAQQQAGAFNGIDPKRTLMVNRRAYQKISITGRGGSSKVYKAMSTKHEIFAIKRVSFSRADVQAIEGYMNEIILLRKFEGNPHIIQLYDAEINKERGLLHMVMEFGETDLANVLKRQGERPLGMNMIRLYWEQMLRAVQTIHEERVVHADLKPANYLLVRGSLKLIDFGIAKAIGNDTTNIHRENQIGTVNYMSPEAIKETNTDNGKRLMKLGRASDIWSLGIILYQMCYGRTPFAQLALFKKLASIPDPNFVIPFPRYMAGCLQVGTNRDPNGDSSSLYADGAEKIPVSPDLMHVMKHCLQRDPEKRMTIPDLLVDPLLCPISLEHALPSAMSQMLSLLKRNPQVLEQWDVSEAQNEKRMRNPYDEQQTQILARITNNVVKLNETLVELNQKIEEINEMNSDLVAFSNIWNHYQRNANLYLASTNSLEPARAKK</sequence>
<evidence type="ECO:0000313" key="9">
    <source>
        <dbReference type="EMBL" id="KAJ1645364.1"/>
    </source>
</evidence>
<dbReference type="GO" id="GO:0042729">
    <property type="term" value="C:DASH complex"/>
    <property type="evidence" value="ECO:0007669"/>
    <property type="project" value="InterPro"/>
</dbReference>
<feature type="compositionally biased region" description="Basic and acidic residues" evidence="7">
    <location>
        <begin position="409"/>
        <end position="423"/>
    </location>
</feature>
<dbReference type="PROSITE" id="PS00108">
    <property type="entry name" value="PROTEIN_KINASE_ST"/>
    <property type="match status" value="1"/>
</dbReference>
<evidence type="ECO:0000256" key="5">
    <source>
        <dbReference type="ARBA" id="ARBA00022840"/>
    </source>
</evidence>
<feature type="compositionally biased region" description="Low complexity" evidence="7">
    <location>
        <begin position="23"/>
        <end position="35"/>
    </location>
</feature>
<dbReference type="SMART" id="SM00220">
    <property type="entry name" value="S_TKc"/>
    <property type="match status" value="1"/>
</dbReference>
<feature type="compositionally biased region" description="Polar residues" evidence="7">
    <location>
        <begin position="379"/>
        <end position="395"/>
    </location>
</feature>
<evidence type="ECO:0000259" key="8">
    <source>
        <dbReference type="PROSITE" id="PS50011"/>
    </source>
</evidence>
<dbReference type="Gene3D" id="1.10.510.10">
    <property type="entry name" value="Transferase(Phosphotransferase) domain 1"/>
    <property type="match status" value="1"/>
</dbReference>
<protein>
    <submittedName>
        <fullName evidence="9">Dual-specificity kinase, spindle pole body (SPB) duplication and spindle checkpoint function</fullName>
        <ecNumber evidence="9">2.7.12.1</ecNumber>
    </submittedName>
</protein>
<dbReference type="Pfam" id="PF00069">
    <property type="entry name" value="Pkinase"/>
    <property type="match status" value="1"/>
</dbReference>
<keyword evidence="1" id="KW-0723">Serine/threonine-protein kinase</keyword>
<evidence type="ECO:0000256" key="2">
    <source>
        <dbReference type="ARBA" id="ARBA00022679"/>
    </source>
</evidence>